<dbReference type="EMBL" id="PSNW01000011">
    <property type="protein sequence ID" value="PPE72624.1"/>
    <property type="molecule type" value="Genomic_DNA"/>
</dbReference>
<evidence type="ECO:0000256" key="3">
    <source>
        <dbReference type="ARBA" id="ARBA00019010"/>
    </source>
</evidence>
<comment type="similarity">
    <text evidence="2">Belongs to the TsaE family.</text>
</comment>
<dbReference type="InterPro" id="IPR027417">
    <property type="entry name" value="P-loop_NTPase"/>
</dbReference>
<evidence type="ECO:0000313" key="12">
    <source>
        <dbReference type="Proteomes" id="UP000238220"/>
    </source>
</evidence>
<keyword evidence="4" id="KW-0963">Cytoplasm</keyword>
<keyword evidence="7" id="KW-0547">Nucleotide-binding</keyword>
<keyword evidence="6" id="KW-0479">Metal-binding</keyword>
<evidence type="ECO:0000256" key="6">
    <source>
        <dbReference type="ARBA" id="ARBA00022723"/>
    </source>
</evidence>
<gene>
    <name evidence="11" type="ORF">C3942_17770</name>
</gene>
<dbReference type="GO" id="GO:0002949">
    <property type="term" value="P:tRNA threonylcarbamoyladenosine modification"/>
    <property type="evidence" value="ECO:0007669"/>
    <property type="project" value="InterPro"/>
</dbReference>
<dbReference type="PANTHER" id="PTHR33540">
    <property type="entry name" value="TRNA THREONYLCARBAMOYLADENOSINE BIOSYNTHESIS PROTEIN TSAE"/>
    <property type="match status" value="1"/>
</dbReference>
<comment type="subcellular location">
    <subcellularLocation>
        <location evidence="1">Cytoplasm</location>
    </subcellularLocation>
</comment>
<dbReference type="PANTHER" id="PTHR33540:SF2">
    <property type="entry name" value="TRNA THREONYLCARBAMOYLADENOSINE BIOSYNTHESIS PROTEIN TSAE"/>
    <property type="match status" value="1"/>
</dbReference>
<reference evidence="11 12" key="1">
    <citation type="submission" date="2018-02" db="EMBL/GenBank/DDBJ databases">
        <title>Genome sequencing of Solimonas sp. HR-BB.</title>
        <authorList>
            <person name="Lee Y."/>
            <person name="Jeon C.O."/>
        </authorList>
    </citation>
    <scope>NUCLEOTIDE SEQUENCE [LARGE SCALE GENOMIC DNA]</scope>
    <source>
        <strain evidence="11 12">HR-BB</strain>
    </source>
</reference>
<evidence type="ECO:0000256" key="2">
    <source>
        <dbReference type="ARBA" id="ARBA00007599"/>
    </source>
</evidence>
<dbReference type="GO" id="GO:0046872">
    <property type="term" value="F:metal ion binding"/>
    <property type="evidence" value="ECO:0007669"/>
    <property type="project" value="UniProtKB-KW"/>
</dbReference>
<keyword evidence="11" id="KW-0808">Transferase</keyword>
<dbReference type="GO" id="GO:0005737">
    <property type="term" value="C:cytoplasm"/>
    <property type="evidence" value="ECO:0007669"/>
    <property type="project" value="UniProtKB-SubCell"/>
</dbReference>
<keyword evidence="8" id="KW-0067">ATP-binding</keyword>
<proteinExistence type="inferred from homology"/>
<accession>A0A2S5TC95</accession>
<dbReference type="InterPro" id="IPR003442">
    <property type="entry name" value="T6A_TsaE"/>
</dbReference>
<dbReference type="SUPFAM" id="SSF52540">
    <property type="entry name" value="P-loop containing nucleoside triphosphate hydrolases"/>
    <property type="match status" value="1"/>
</dbReference>
<evidence type="ECO:0000256" key="10">
    <source>
        <dbReference type="ARBA" id="ARBA00032441"/>
    </source>
</evidence>
<dbReference type="Gene3D" id="3.40.50.300">
    <property type="entry name" value="P-loop containing nucleotide triphosphate hydrolases"/>
    <property type="match status" value="1"/>
</dbReference>
<protein>
    <recommendedName>
        <fullName evidence="3">tRNA threonylcarbamoyladenosine biosynthesis protein TsaE</fullName>
    </recommendedName>
    <alternativeName>
        <fullName evidence="10">t(6)A37 threonylcarbamoyladenosine biosynthesis protein TsaE</fullName>
    </alternativeName>
</protein>
<evidence type="ECO:0000313" key="11">
    <source>
        <dbReference type="EMBL" id="PPE72624.1"/>
    </source>
</evidence>
<dbReference type="GO" id="GO:0005524">
    <property type="term" value="F:ATP binding"/>
    <property type="evidence" value="ECO:0007669"/>
    <property type="project" value="UniProtKB-KW"/>
</dbReference>
<evidence type="ECO:0000256" key="4">
    <source>
        <dbReference type="ARBA" id="ARBA00022490"/>
    </source>
</evidence>
<evidence type="ECO:0000256" key="5">
    <source>
        <dbReference type="ARBA" id="ARBA00022694"/>
    </source>
</evidence>
<dbReference type="NCBIfam" id="TIGR00150">
    <property type="entry name" value="T6A_YjeE"/>
    <property type="match status" value="1"/>
</dbReference>
<evidence type="ECO:0000256" key="8">
    <source>
        <dbReference type="ARBA" id="ARBA00022840"/>
    </source>
</evidence>
<dbReference type="GO" id="GO:0016740">
    <property type="term" value="F:transferase activity"/>
    <property type="evidence" value="ECO:0007669"/>
    <property type="project" value="UniProtKB-KW"/>
</dbReference>
<dbReference type="OrthoDB" id="9800307at2"/>
<dbReference type="RefSeq" id="WP_104231710.1">
    <property type="nucleotide sequence ID" value="NZ_PSNW01000011.1"/>
</dbReference>
<dbReference type="Proteomes" id="UP000238220">
    <property type="component" value="Unassembled WGS sequence"/>
</dbReference>
<keyword evidence="5" id="KW-0819">tRNA processing</keyword>
<sequence length="152" mass="16194">MKPETVHSLPDAAATAALGAALARALGPQPRGVIWLLGDLGVGKTTLARGLLEALGVTGRIRSPTYTLMEPYDLGGSSVLHMDLYRLADPLELQNLGLADYPPQQHLWLVEWPEKGGGLLSAADLKVDLKVAGEGREAHLSGPICEFLKVEH</sequence>
<name>A0A2S5TC95_9GAMM</name>
<keyword evidence="9" id="KW-0460">Magnesium</keyword>
<comment type="caution">
    <text evidence="11">The sequence shown here is derived from an EMBL/GenBank/DDBJ whole genome shotgun (WGS) entry which is preliminary data.</text>
</comment>
<dbReference type="AlphaFoldDB" id="A0A2S5TC95"/>
<evidence type="ECO:0000256" key="1">
    <source>
        <dbReference type="ARBA" id="ARBA00004496"/>
    </source>
</evidence>
<organism evidence="11 12">
    <name type="scientific">Solimonas fluminis</name>
    <dbReference type="NCBI Taxonomy" id="2086571"/>
    <lineage>
        <taxon>Bacteria</taxon>
        <taxon>Pseudomonadati</taxon>
        <taxon>Pseudomonadota</taxon>
        <taxon>Gammaproteobacteria</taxon>
        <taxon>Nevskiales</taxon>
        <taxon>Nevskiaceae</taxon>
        <taxon>Solimonas</taxon>
    </lineage>
</organism>
<evidence type="ECO:0000256" key="9">
    <source>
        <dbReference type="ARBA" id="ARBA00022842"/>
    </source>
</evidence>
<evidence type="ECO:0000256" key="7">
    <source>
        <dbReference type="ARBA" id="ARBA00022741"/>
    </source>
</evidence>
<dbReference type="Pfam" id="PF02367">
    <property type="entry name" value="TsaE"/>
    <property type="match status" value="1"/>
</dbReference>
<keyword evidence="12" id="KW-1185">Reference proteome</keyword>